<feature type="transmembrane region" description="Helical" evidence="1">
    <location>
        <begin position="99"/>
        <end position="121"/>
    </location>
</feature>
<keyword evidence="3" id="KW-1185">Reference proteome</keyword>
<feature type="transmembrane region" description="Helical" evidence="1">
    <location>
        <begin position="12"/>
        <end position="32"/>
    </location>
</feature>
<evidence type="ECO:0000256" key="1">
    <source>
        <dbReference type="SAM" id="Phobius"/>
    </source>
</evidence>
<evidence type="ECO:0000313" key="2">
    <source>
        <dbReference type="EMBL" id="MFB9625504.1"/>
    </source>
</evidence>
<gene>
    <name evidence="2" type="ORF">ACFFSA_20665</name>
</gene>
<evidence type="ECO:0008006" key="4">
    <source>
        <dbReference type="Google" id="ProtNLM"/>
    </source>
</evidence>
<reference evidence="2 3" key="1">
    <citation type="submission" date="2024-09" db="EMBL/GenBank/DDBJ databases">
        <authorList>
            <person name="Sun Q."/>
            <person name="Mori K."/>
        </authorList>
    </citation>
    <scope>NUCLEOTIDE SEQUENCE [LARGE SCALE GENOMIC DNA]</scope>
    <source>
        <strain evidence="2 3">JCM 3143</strain>
    </source>
</reference>
<evidence type="ECO:0000313" key="3">
    <source>
        <dbReference type="Proteomes" id="UP001589532"/>
    </source>
</evidence>
<dbReference type="RefSeq" id="WP_344994503.1">
    <property type="nucleotide sequence ID" value="NZ_BAAAXV010000008.1"/>
</dbReference>
<feature type="transmembrane region" description="Helical" evidence="1">
    <location>
        <begin position="74"/>
        <end position="93"/>
    </location>
</feature>
<dbReference type="Proteomes" id="UP001589532">
    <property type="component" value="Unassembled WGS sequence"/>
</dbReference>
<name>A0ABV5S1E4_9ACTN</name>
<dbReference type="EMBL" id="JBHMBW010000017">
    <property type="protein sequence ID" value="MFB9625504.1"/>
    <property type="molecule type" value="Genomic_DNA"/>
</dbReference>
<organism evidence="2 3">
    <name type="scientific">Nonomuraea helvata</name>
    <dbReference type="NCBI Taxonomy" id="37484"/>
    <lineage>
        <taxon>Bacteria</taxon>
        <taxon>Bacillati</taxon>
        <taxon>Actinomycetota</taxon>
        <taxon>Actinomycetes</taxon>
        <taxon>Streptosporangiales</taxon>
        <taxon>Streptosporangiaceae</taxon>
        <taxon>Nonomuraea</taxon>
    </lineage>
</organism>
<sequence>MVTQVAKGSGYVTAFKAVVVLNTLSVLAQAVTAGQLMSGGGVGAHGMGALAVHVLGLAQLVAAVLLWRPGRVAGWPALVSLAVLLLGFLQSAMGGSGVLAVHVPLAMAIFGLSVWLLVWAWRPSPARFGA</sequence>
<keyword evidence="1" id="KW-0472">Membrane</keyword>
<protein>
    <recommendedName>
        <fullName evidence="4">DUF423 domain-containing protein</fullName>
    </recommendedName>
</protein>
<keyword evidence="1" id="KW-1133">Transmembrane helix</keyword>
<accession>A0ABV5S1E4</accession>
<comment type="caution">
    <text evidence="2">The sequence shown here is derived from an EMBL/GenBank/DDBJ whole genome shotgun (WGS) entry which is preliminary data.</text>
</comment>
<proteinExistence type="predicted"/>
<keyword evidence="1" id="KW-0812">Transmembrane</keyword>
<feature type="transmembrane region" description="Helical" evidence="1">
    <location>
        <begin position="44"/>
        <end position="67"/>
    </location>
</feature>